<dbReference type="EMBL" id="MHLI01000004">
    <property type="protein sequence ID" value="OGZ06260.1"/>
    <property type="molecule type" value="Genomic_DNA"/>
</dbReference>
<dbReference type="Proteomes" id="UP000177122">
    <property type="component" value="Unassembled WGS sequence"/>
</dbReference>
<reference evidence="1 2" key="1">
    <citation type="journal article" date="2016" name="Nat. Commun.">
        <title>Thousands of microbial genomes shed light on interconnected biogeochemical processes in an aquifer system.</title>
        <authorList>
            <person name="Anantharaman K."/>
            <person name="Brown C.T."/>
            <person name="Hug L.A."/>
            <person name="Sharon I."/>
            <person name="Castelle C.J."/>
            <person name="Probst A.J."/>
            <person name="Thomas B.C."/>
            <person name="Singh A."/>
            <person name="Wilkins M.J."/>
            <person name="Karaoz U."/>
            <person name="Brodie E.L."/>
            <person name="Williams K.H."/>
            <person name="Hubbard S.S."/>
            <person name="Banfield J.F."/>
        </authorList>
    </citation>
    <scope>NUCLEOTIDE SEQUENCE [LARGE SCALE GENOMIC DNA]</scope>
</reference>
<gene>
    <name evidence="1" type="ORF">A2845_00440</name>
</gene>
<accession>A0A1G2D016</accession>
<comment type="caution">
    <text evidence="1">The sequence shown here is derived from an EMBL/GenBank/DDBJ whole genome shotgun (WGS) entry which is preliminary data.</text>
</comment>
<evidence type="ECO:0000313" key="2">
    <source>
        <dbReference type="Proteomes" id="UP000177122"/>
    </source>
</evidence>
<sequence length="618" mass="64136">MKIFFMQIRSRSAHMFSHASQTRGAALIILVFFFISISLAIIQTATIGALVELRTYRTIASSKAAYAAAEAGVEDIFYRTINSKPVPVSESLTLDGATASVGVAPISASQSDVYVVGTAGNGEVRKLYLSISKNRTASFSYGAQVGEGGIIMDNNVDIDGMGLANGDIYSNGQVVGGTNVHVMGNVISSSSLFADQIASSTLCESDEAVGKTNPRIDYAQSFMLSTTTASIDLASVSLYIKRNNGPTGANIRITADDSGKPSTVALATQPLPYSSVATTYGWVTVSFATPATLDPGTLYWIVLDATQNASKYWYWCRSNADNYATGTPAYKLDSSTSGAWTAVSGDMAFGTTFGGGISKIDDVDVLGIAKADTITDSHIHSDAYYKTISDSTVDGASYAGTPTPPYVPLPISSSTITQWEGDAASGGIISGDCGVGGIAACNTFPLSLGPKRINGNLVVDNGAVLTVTGTIYVTGNVVIDNGGSIRCAFGFMGNSCIIIADGHISVSNNATFGGSGVSGSFIMLLSTKEGCLGTSGTGCATNFSAIGIKNNVTGALFYTSRSLIDISNQATVTAVVGYMLMLQNGSGIMYDPLVANISFAPATSGVTGAWNAVRWNEY</sequence>
<dbReference type="NCBIfam" id="NF041539">
    <property type="entry name" value="choice_anch_R"/>
    <property type="match status" value="1"/>
</dbReference>
<dbReference type="AlphaFoldDB" id="A0A1G2D016"/>
<evidence type="ECO:0000313" key="1">
    <source>
        <dbReference type="EMBL" id="OGZ06260.1"/>
    </source>
</evidence>
<protein>
    <submittedName>
        <fullName evidence="1">Uncharacterized protein</fullName>
    </submittedName>
</protein>
<name>A0A1G2D016_9BACT</name>
<proteinExistence type="predicted"/>
<organism evidence="1 2">
    <name type="scientific">Candidatus Lloydbacteria bacterium RIFCSPHIGHO2_01_FULL_49_22</name>
    <dbReference type="NCBI Taxonomy" id="1798658"/>
    <lineage>
        <taxon>Bacteria</taxon>
        <taxon>Candidatus Lloydiibacteriota</taxon>
    </lineage>
</organism>